<evidence type="ECO:0000313" key="1">
    <source>
        <dbReference type="EMBL" id="THU62586.1"/>
    </source>
</evidence>
<dbReference type="EMBL" id="PYDT01000004">
    <property type="protein sequence ID" value="THU62586.1"/>
    <property type="molecule type" value="Genomic_DNA"/>
</dbReference>
<keyword evidence="2" id="KW-1185">Reference proteome</keyword>
<evidence type="ECO:0000313" key="2">
    <source>
        <dbReference type="Proteomes" id="UP000317650"/>
    </source>
</evidence>
<comment type="caution">
    <text evidence="1">The sequence shown here is derived from an EMBL/GenBank/DDBJ whole genome shotgun (WGS) entry which is preliminary data.</text>
</comment>
<protein>
    <submittedName>
        <fullName evidence="1">Uncharacterized protein</fullName>
    </submittedName>
</protein>
<dbReference type="AlphaFoldDB" id="A0A4V4H758"/>
<sequence>MTQRSNFHTAGTTGRLINVMMTRLHRVGRVYQLRARRQMAPTLSQVAKFNLRYGLKNEENTEK</sequence>
<dbReference type="Proteomes" id="UP000317650">
    <property type="component" value="Chromosome 1"/>
</dbReference>
<reference evidence="1 2" key="1">
    <citation type="journal article" date="2019" name="Nat. Plants">
        <title>Genome sequencing of Musa balbisiana reveals subgenome evolution and function divergence in polyploid bananas.</title>
        <authorList>
            <person name="Yao X."/>
        </authorList>
    </citation>
    <scope>NUCLEOTIDE SEQUENCE [LARGE SCALE GENOMIC DNA]</scope>
    <source>
        <strain evidence="2">cv. DH-PKW</strain>
        <tissue evidence="1">Leaves</tissue>
    </source>
</reference>
<accession>A0A4V4H758</accession>
<dbReference type="PANTHER" id="PTHR37264">
    <property type="entry name" value="RIBOSOMAL PROTEIN L31"/>
    <property type="match status" value="1"/>
</dbReference>
<gene>
    <name evidence="1" type="ORF">C4D60_Mb01t06670</name>
</gene>
<dbReference type="PANTHER" id="PTHR37264:SF1">
    <property type="entry name" value="RIBOSOMAL PROTEIN L31"/>
    <property type="match status" value="1"/>
</dbReference>
<name>A0A4V4H758_MUSBA</name>
<dbReference type="STRING" id="52838.A0A4V4H758"/>
<proteinExistence type="predicted"/>
<organism evidence="1 2">
    <name type="scientific">Musa balbisiana</name>
    <name type="common">Banana</name>
    <dbReference type="NCBI Taxonomy" id="52838"/>
    <lineage>
        <taxon>Eukaryota</taxon>
        <taxon>Viridiplantae</taxon>
        <taxon>Streptophyta</taxon>
        <taxon>Embryophyta</taxon>
        <taxon>Tracheophyta</taxon>
        <taxon>Spermatophyta</taxon>
        <taxon>Magnoliopsida</taxon>
        <taxon>Liliopsida</taxon>
        <taxon>Zingiberales</taxon>
        <taxon>Musaceae</taxon>
        <taxon>Musa</taxon>
    </lineage>
</organism>